<dbReference type="Pfam" id="PF00171">
    <property type="entry name" value="Aldedh"/>
    <property type="match status" value="1"/>
</dbReference>
<protein>
    <submittedName>
        <fullName evidence="6">Aldehyde dehydrogenase family protein</fullName>
    </submittedName>
</protein>
<dbReference type="InterPro" id="IPR029510">
    <property type="entry name" value="Ald_DH_CS_GLU"/>
</dbReference>
<dbReference type="SUPFAM" id="SSF53720">
    <property type="entry name" value="ALDH-like"/>
    <property type="match status" value="1"/>
</dbReference>
<dbReference type="PROSITE" id="PS00070">
    <property type="entry name" value="ALDEHYDE_DEHYDR_CYS"/>
    <property type="match status" value="1"/>
</dbReference>
<feature type="active site" evidence="3">
    <location>
        <position position="251"/>
    </location>
</feature>
<accession>A0A7X3G3R4</accession>
<reference evidence="6 7" key="1">
    <citation type="submission" date="2019-12" db="EMBL/GenBank/DDBJ databases">
        <authorList>
            <person name="Li C."/>
            <person name="Zhao J."/>
        </authorList>
    </citation>
    <scope>NUCLEOTIDE SEQUENCE [LARGE SCALE GENOMIC DNA]</scope>
    <source>
        <strain evidence="6 7">NEAU-DD11</strain>
    </source>
</reference>
<dbReference type="PROSITE" id="PS00687">
    <property type="entry name" value="ALDEHYDE_DEHYDR_GLU"/>
    <property type="match status" value="1"/>
</dbReference>
<dbReference type="InterPro" id="IPR016163">
    <property type="entry name" value="Ald_DH_C"/>
</dbReference>
<dbReference type="InterPro" id="IPR016162">
    <property type="entry name" value="Ald_DH_N"/>
</dbReference>
<evidence type="ECO:0000259" key="5">
    <source>
        <dbReference type="Pfam" id="PF00171"/>
    </source>
</evidence>
<evidence type="ECO:0000313" key="6">
    <source>
        <dbReference type="EMBL" id="MVW62938.1"/>
    </source>
</evidence>
<keyword evidence="7" id="KW-1185">Reference proteome</keyword>
<keyword evidence="2 4" id="KW-0560">Oxidoreductase</keyword>
<name>A0A7X3G3R4_9BURK</name>
<dbReference type="InterPro" id="IPR016161">
    <property type="entry name" value="Ald_DH/histidinol_DH"/>
</dbReference>
<dbReference type="Gene3D" id="3.40.605.10">
    <property type="entry name" value="Aldehyde Dehydrogenase, Chain A, domain 1"/>
    <property type="match status" value="1"/>
</dbReference>
<comment type="caution">
    <text evidence="6">The sequence shown here is derived from an EMBL/GenBank/DDBJ whole genome shotgun (WGS) entry which is preliminary data.</text>
</comment>
<sequence length="482" mass="51521">MKTAQHYIDGAWLDSAGVGATFGTAVNPATSEAAARYAEGGTAEAAAAVRAARAAFEQTAWRRSARLRADILLSFADRLEQRRDEIADWLVKVNGKLLREAHGELGIAISELRYYAGLARNLSGRILEIEPGCYSSLDREAAGVAAIIVPWNAPVTLLIRSLAPALAAGCTIVVKPAQQTSMANNLVLECLVDDERVPRGVVNSVIESGADVSRYLCEAPGVDVVSFTGSTQVGKLIAQSSAQTLKRLSLELGGKAPALVFEDCDLERTVAGVVQGALIMAGQQCTAIARVLVADAIYDAFRERLAEALRRVRLGAGDDPAATMGPLIDVRNRDRIAALVEQAATAGRLLVRGRVPDGALGRGAFIEPSLVEIDDLASPFIQNELFGPLLVLERFSGEEDALARANATRYSLASSVWTQDATRARRIAANLKFGTVWCNTHNRLFPEAETGGYGDSGYGKLHGVEGLNDFMATKHVYFETNP</sequence>
<dbReference type="Gene3D" id="3.40.309.10">
    <property type="entry name" value="Aldehyde Dehydrogenase, Chain A, domain 2"/>
    <property type="match status" value="1"/>
</dbReference>
<organism evidence="6 7">
    <name type="scientific">Massilia cellulosiltytica</name>
    <dbReference type="NCBI Taxonomy" id="2683234"/>
    <lineage>
        <taxon>Bacteria</taxon>
        <taxon>Pseudomonadati</taxon>
        <taxon>Pseudomonadota</taxon>
        <taxon>Betaproteobacteria</taxon>
        <taxon>Burkholderiales</taxon>
        <taxon>Oxalobacteraceae</taxon>
        <taxon>Telluria group</taxon>
        <taxon>Massilia</taxon>
    </lineage>
</organism>
<dbReference type="InterPro" id="IPR015590">
    <property type="entry name" value="Aldehyde_DH_dom"/>
</dbReference>
<gene>
    <name evidence="6" type="ORF">GPY61_23760</name>
</gene>
<dbReference type="PANTHER" id="PTHR11699">
    <property type="entry name" value="ALDEHYDE DEHYDROGENASE-RELATED"/>
    <property type="match status" value="1"/>
</dbReference>
<comment type="similarity">
    <text evidence="1 4">Belongs to the aldehyde dehydrogenase family.</text>
</comment>
<evidence type="ECO:0000313" key="7">
    <source>
        <dbReference type="Proteomes" id="UP000443353"/>
    </source>
</evidence>
<dbReference type="Proteomes" id="UP000443353">
    <property type="component" value="Unassembled WGS sequence"/>
</dbReference>
<evidence type="ECO:0000256" key="4">
    <source>
        <dbReference type="RuleBase" id="RU003345"/>
    </source>
</evidence>
<dbReference type="RefSeq" id="WP_056330907.1">
    <property type="nucleotide sequence ID" value="NZ_WSES01000007.1"/>
</dbReference>
<dbReference type="GO" id="GO:0016620">
    <property type="term" value="F:oxidoreductase activity, acting on the aldehyde or oxo group of donors, NAD or NADP as acceptor"/>
    <property type="evidence" value="ECO:0007669"/>
    <property type="project" value="InterPro"/>
</dbReference>
<evidence type="ECO:0000256" key="2">
    <source>
        <dbReference type="ARBA" id="ARBA00023002"/>
    </source>
</evidence>
<feature type="domain" description="Aldehyde dehydrogenase" evidence="5">
    <location>
        <begin position="24"/>
        <end position="476"/>
    </location>
</feature>
<dbReference type="AlphaFoldDB" id="A0A7X3G3R4"/>
<proteinExistence type="inferred from homology"/>
<evidence type="ECO:0000256" key="3">
    <source>
        <dbReference type="PROSITE-ProRule" id="PRU10007"/>
    </source>
</evidence>
<dbReference type="EMBL" id="WSES01000007">
    <property type="protein sequence ID" value="MVW62938.1"/>
    <property type="molecule type" value="Genomic_DNA"/>
</dbReference>
<evidence type="ECO:0000256" key="1">
    <source>
        <dbReference type="ARBA" id="ARBA00009986"/>
    </source>
</evidence>
<dbReference type="InterPro" id="IPR016160">
    <property type="entry name" value="Ald_DH_CS_CYS"/>
</dbReference>
<dbReference type="FunFam" id="3.40.605.10:FF:000007">
    <property type="entry name" value="NAD/NADP-dependent betaine aldehyde dehydrogenase"/>
    <property type="match status" value="1"/>
</dbReference>